<evidence type="ECO:0000256" key="3">
    <source>
        <dbReference type="ARBA" id="ARBA00022729"/>
    </source>
</evidence>
<dbReference type="SUPFAM" id="SSF52833">
    <property type="entry name" value="Thioredoxin-like"/>
    <property type="match status" value="1"/>
</dbReference>
<keyword evidence="3" id="KW-0732">Signal</keyword>
<dbReference type="InterPro" id="IPR050824">
    <property type="entry name" value="Thiol_disulfide_DsbA"/>
</dbReference>
<comment type="caution">
    <text evidence="7">The sequence shown here is derived from an EMBL/GenBank/DDBJ whole genome shotgun (WGS) entry which is preliminary data.</text>
</comment>
<evidence type="ECO:0000313" key="7">
    <source>
        <dbReference type="EMBL" id="GAA2151630.1"/>
    </source>
</evidence>
<keyword evidence="4" id="KW-1015">Disulfide bond</keyword>
<evidence type="ECO:0000313" key="8">
    <source>
        <dbReference type="Proteomes" id="UP001422759"/>
    </source>
</evidence>
<dbReference type="Pfam" id="PF01323">
    <property type="entry name" value="DSBA"/>
    <property type="match status" value="1"/>
</dbReference>
<evidence type="ECO:0000256" key="2">
    <source>
        <dbReference type="ARBA" id="ARBA00013831"/>
    </source>
</evidence>
<dbReference type="EMBL" id="BAAANT010000032">
    <property type="protein sequence ID" value="GAA2151630.1"/>
    <property type="molecule type" value="Genomic_DNA"/>
</dbReference>
<dbReference type="InterPro" id="IPR023205">
    <property type="entry name" value="DsbA/DsbL"/>
</dbReference>
<evidence type="ECO:0000256" key="1">
    <source>
        <dbReference type="ARBA" id="ARBA00005791"/>
    </source>
</evidence>
<gene>
    <name evidence="7" type="primary">dsbA</name>
    <name evidence="7" type="ORF">GCM10009760_47230</name>
</gene>
<keyword evidence="8" id="KW-1185">Reference proteome</keyword>
<dbReference type="InterPro" id="IPR036249">
    <property type="entry name" value="Thioredoxin-like_sf"/>
</dbReference>
<keyword evidence="5" id="KW-0676">Redox-active center</keyword>
<dbReference type="Gene3D" id="3.40.30.10">
    <property type="entry name" value="Glutaredoxin"/>
    <property type="match status" value="1"/>
</dbReference>
<evidence type="ECO:0000256" key="4">
    <source>
        <dbReference type="ARBA" id="ARBA00023157"/>
    </source>
</evidence>
<accession>A0ABP5LV63</accession>
<dbReference type="PANTHER" id="PTHR35891">
    <property type="entry name" value="THIOL:DISULFIDE INTERCHANGE PROTEIN DSBA"/>
    <property type="match status" value="1"/>
</dbReference>
<feature type="domain" description="DSBA-like thioredoxin" evidence="6">
    <location>
        <begin position="93"/>
        <end position="214"/>
    </location>
</feature>
<proteinExistence type="inferred from homology"/>
<dbReference type="PANTHER" id="PTHR35891:SF3">
    <property type="entry name" value="THIOL:DISULFIDE INTERCHANGE PROTEIN DSBL"/>
    <property type="match status" value="1"/>
</dbReference>
<dbReference type="InterPro" id="IPR001853">
    <property type="entry name" value="DSBA-like_thioredoxin_dom"/>
</dbReference>
<evidence type="ECO:0000259" key="6">
    <source>
        <dbReference type="Pfam" id="PF01323"/>
    </source>
</evidence>
<organism evidence="7 8">
    <name type="scientific">Kitasatospora kazusensis</name>
    <dbReference type="NCBI Taxonomy" id="407974"/>
    <lineage>
        <taxon>Bacteria</taxon>
        <taxon>Bacillati</taxon>
        <taxon>Actinomycetota</taxon>
        <taxon>Actinomycetes</taxon>
        <taxon>Kitasatosporales</taxon>
        <taxon>Streptomycetaceae</taxon>
        <taxon>Kitasatospora</taxon>
    </lineage>
</organism>
<reference evidence="8" key="1">
    <citation type="journal article" date="2019" name="Int. J. Syst. Evol. Microbiol.">
        <title>The Global Catalogue of Microorganisms (GCM) 10K type strain sequencing project: providing services to taxonomists for standard genome sequencing and annotation.</title>
        <authorList>
            <consortium name="The Broad Institute Genomics Platform"/>
            <consortium name="The Broad Institute Genome Sequencing Center for Infectious Disease"/>
            <person name="Wu L."/>
            <person name="Ma J."/>
        </authorList>
    </citation>
    <scope>NUCLEOTIDE SEQUENCE [LARGE SCALE GENOMIC DNA]</scope>
    <source>
        <strain evidence="8">JCM 14560</strain>
    </source>
</reference>
<evidence type="ECO:0000256" key="5">
    <source>
        <dbReference type="ARBA" id="ARBA00023284"/>
    </source>
</evidence>
<comment type="similarity">
    <text evidence="1">Belongs to the thioredoxin family. DsbA subfamily.</text>
</comment>
<protein>
    <recommendedName>
        <fullName evidence="2">Thiol:disulfide interchange protein DsbA</fullName>
    </recommendedName>
</protein>
<sequence length="238" mass="26666">MNHGPVRLPAAVVAPRDWQTTDVNSLLRTAVLLAVTGSLLTGPAAVAAVPTGRDQGPQYVRLDHPQPVRETAKQEAVEFFWYDCYHSQQLELPLERWAERHRTDVALRRVPAVWPGGPEEPTQLAHARLYYALERLGAADRLQVDVFRAVREQHTDLTTEDLATAWAQLHGLDAARFRAAYRSPEVDRATQEAPELFRRYEVAELPTVVIQGRYRTGPSEAGGVEQVPAVLDRLLEQP</sequence>
<dbReference type="CDD" id="cd03019">
    <property type="entry name" value="DsbA_DsbA"/>
    <property type="match status" value="1"/>
</dbReference>
<name>A0ABP5LV63_9ACTN</name>
<dbReference type="Proteomes" id="UP001422759">
    <property type="component" value="Unassembled WGS sequence"/>
</dbReference>